<dbReference type="VEuPathDB" id="VectorBase:ISCI018636"/>
<evidence type="ECO:0000256" key="14">
    <source>
        <dbReference type="ARBA" id="ARBA00032505"/>
    </source>
</evidence>
<dbReference type="GO" id="GO:0016560">
    <property type="term" value="P:protein import into peroxisome matrix, docking"/>
    <property type="evidence" value="ECO:0000318"/>
    <property type="project" value="GO_Central"/>
</dbReference>
<evidence type="ECO:0007829" key="22">
    <source>
        <dbReference type="PeptideAtlas" id="B7PLX3"/>
    </source>
</evidence>
<dbReference type="InParanoid" id="B7PLX3"/>
<evidence type="ECO:0000256" key="2">
    <source>
        <dbReference type="ARBA" id="ARBA00004514"/>
    </source>
</evidence>
<reference evidence="19 21" key="1">
    <citation type="submission" date="2008-03" db="EMBL/GenBank/DDBJ databases">
        <title>Annotation of Ixodes scapularis.</title>
        <authorList>
            <consortium name="Ixodes scapularis Genome Project Consortium"/>
            <person name="Caler E."/>
            <person name="Hannick L.I."/>
            <person name="Bidwell S."/>
            <person name="Joardar V."/>
            <person name="Thiagarajan M."/>
            <person name="Amedeo P."/>
            <person name="Galinsky K.J."/>
            <person name="Schobel S."/>
            <person name="Inman J."/>
            <person name="Hostetler J."/>
            <person name="Miller J."/>
            <person name="Hammond M."/>
            <person name="Megy K."/>
            <person name="Lawson D."/>
            <person name="Kodira C."/>
            <person name="Sutton G."/>
            <person name="Meyer J."/>
            <person name="Hill C.A."/>
            <person name="Birren B."/>
            <person name="Nene V."/>
            <person name="Collins F."/>
            <person name="Alarcon-Chaidez F."/>
            <person name="Wikel S."/>
            <person name="Strausberg R."/>
        </authorList>
    </citation>
    <scope>NUCLEOTIDE SEQUENCE [LARGE SCALE GENOMIC DNA]</scope>
    <source>
        <strain evidence="21">Wikel</strain>
        <strain evidence="19">Wikel colony</strain>
    </source>
</reference>
<name>B7PLX3_IXOSC</name>
<dbReference type="FunCoup" id="B7PLX3">
    <property type="interactions" value="426"/>
</dbReference>
<evidence type="ECO:0000256" key="7">
    <source>
        <dbReference type="ARBA" id="ARBA00022499"/>
    </source>
</evidence>
<comment type="subcellular location">
    <subcellularLocation>
        <location evidence="2">Cytoplasm</location>
        <location evidence="2">Cytosol</location>
    </subcellularLocation>
    <subcellularLocation>
        <location evidence="1">Peroxisome matrix</location>
    </subcellularLocation>
</comment>
<gene>
    <name evidence="19" type="ORF">IscW_ISCW018636</name>
</gene>
<reference evidence="20" key="2">
    <citation type="submission" date="2020-05" db="UniProtKB">
        <authorList>
            <consortium name="EnsemblMetazoa"/>
        </authorList>
    </citation>
    <scope>IDENTIFICATION</scope>
    <source>
        <strain evidence="20">wikel</strain>
    </source>
</reference>
<dbReference type="VEuPathDB" id="VectorBase:ISCP_034081"/>
<sequence>MSLRDLVEAQCGAPNALVKLTGHVSQDRALQQVRDFHVLRACFGMVLNTRMTLEGRVCNLAQLVDEFLAERHGPGLRQRMAPQTFHMAALLQEMQDIEKVYQGMPQPVAGDLGTSKEWAREFLPPSEAPKPAHPVAATAADWSQEYAANRGTIGVSSVKWAEEYLVESEDLAGIGFPVLMCLFRAWTEAAEGNKSLSEVAGELLKGVNDDVMMETEFMQFVKELSQGSAGLDEPVSAQAEDFTREFVEAQQQRRQQQQAQVKKRREALRCQAGCRKRVGSDADFWENLQKEWDHMARETPSSHPWLSEYENLSEPYREYKFAEDNPLEDVENPFEEGLKKLQENDIPSAVLLFEAAVQKNPQHVEAWQYLGTTQAENEQDPAAIAALRKSLELNPQNLPALMAVAVSYTNESLQTQACDSLLQWLKNHPRYQALVAEGAGAASEPTAFPLSSIMSNEQHGRTRDLFIAAARLSPSDPDPDVQSGLGVLFNLSGEYDKAADCFRAALTVRPNDSLLWNRLGATLANGSRSEEAVDAYRQALQLSPGFIRSRFNLGISCINLGSYREAAEHFLTALNMQSAGRGPLGRQQPNTSVSENIWSTLRMVFTLLNRPDLYKVADRRDLPFLNREFRMES</sequence>
<dbReference type="PANTHER" id="PTHR10130:SF0">
    <property type="entry name" value="GH08708P"/>
    <property type="match status" value="1"/>
</dbReference>
<dbReference type="PaxDb" id="6945-B7PLX3"/>
<feature type="repeat" description="TPR" evidence="17">
    <location>
        <begin position="513"/>
        <end position="546"/>
    </location>
</feature>
<evidence type="ECO:0000313" key="19">
    <source>
        <dbReference type="EMBL" id="EEC07595.1"/>
    </source>
</evidence>
<evidence type="ECO:0000256" key="4">
    <source>
        <dbReference type="ARBA" id="ARBA00018416"/>
    </source>
</evidence>
<evidence type="ECO:0000313" key="20">
    <source>
        <dbReference type="EnsemblMetazoa" id="ISCW018636-PA"/>
    </source>
</evidence>
<organism>
    <name type="scientific">Ixodes scapularis</name>
    <name type="common">Black-legged tick</name>
    <name type="synonym">Deer tick</name>
    <dbReference type="NCBI Taxonomy" id="6945"/>
    <lineage>
        <taxon>Eukaryota</taxon>
        <taxon>Metazoa</taxon>
        <taxon>Ecdysozoa</taxon>
        <taxon>Arthropoda</taxon>
        <taxon>Chelicerata</taxon>
        <taxon>Arachnida</taxon>
        <taxon>Acari</taxon>
        <taxon>Parasitiformes</taxon>
        <taxon>Ixodida</taxon>
        <taxon>Ixodoidea</taxon>
        <taxon>Ixodidae</taxon>
        <taxon>Ixodinae</taxon>
        <taxon>Ixodes</taxon>
    </lineage>
</organism>
<evidence type="ECO:0000256" key="15">
    <source>
        <dbReference type="ARBA" id="ARBA00046072"/>
    </source>
</evidence>
<dbReference type="SMART" id="SM00028">
    <property type="entry name" value="TPR"/>
    <property type="match status" value="4"/>
</dbReference>
<dbReference type="SUPFAM" id="SSF48452">
    <property type="entry name" value="TPR-like"/>
    <property type="match status" value="1"/>
</dbReference>
<feature type="repeat" description="TPR" evidence="17">
    <location>
        <begin position="479"/>
        <end position="512"/>
    </location>
</feature>
<evidence type="ECO:0000256" key="8">
    <source>
        <dbReference type="ARBA" id="ARBA00022737"/>
    </source>
</evidence>
<feature type="coiled-coil region" evidence="18">
    <location>
        <begin position="239"/>
        <end position="267"/>
    </location>
</feature>
<evidence type="ECO:0000256" key="17">
    <source>
        <dbReference type="PROSITE-ProRule" id="PRU00339"/>
    </source>
</evidence>
<accession>B7PLX3</accession>
<dbReference type="InterPro" id="IPR011990">
    <property type="entry name" value="TPR-like_helical_dom_sf"/>
</dbReference>
<dbReference type="InterPro" id="IPR019734">
    <property type="entry name" value="TPR_rpt"/>
</dbReference>
<dbReference type="EMBL" id="ABJB010308571">
    <property type="status" value="NOT_ANNOTATED_CDS"/>
    <property type="molecule type" value="Genomic_DNA"/>
</dbReference>
<dbReference type="PANTHER" id="PTHR10130">
    <property type="entry name" value="PEROXISOMAL TARGETING SIGNAL 1 RECEPTOR PEX5"/>
    <property type="match status" value="1"/>
</dbReference>
<dbReference type="GO" id="GO:0005778">
    <property type="term" value="C:peroxisomal membrane"/>
    <property type="evidence" value="ECO:0000318"/>
    <property type="project" value="GO_Central"/>
</dbReference>
<dbReference type="EnsemblMetazoa" id="ISCW018636-RA">
    <property type="protein sequence ID" value="ISCW018636-PA"/>
    <property type="gene ID" value="ISCW018636"/>
</dbReference>
<dbReference type="OrthoDB" id="10006023at2759"/>
<dbReference type="GO" id="GO:0005829">
    <property type="term" value="C:cytosol"/>
    <property type="evidence" value="ECO:0000318"/>
    <property type="project" value="GO_Central"/>
</dbReference>
<evidence type="ECO:0000313" key="21">
    <source>
        <dbReference type="Proteomes" id="UP000001555"/>
    </source>
</evidence>
<dbReference type="GO" id="GO:0005782">
    <property type="term" value="C:peroxisomal matrix"/>
    <property type="evidence" value="ECO:0007669"/>
    <property type="project" value="UniProtKB-SubCell"/>
</dbReference>
<dbReference type="FunFam" id="1.25.40.10:FF:000034">
    <property type="entry name" value="Peroxisomal biogenesis factor 5 isoform 1"/>
    <property type="match status" value="1"/>
</dbReference>
<keyword evidence="12" id="KW-0576">Peroxisome</keyword>
<dbReference type="Proteomes" id="UP000001555">
    <property type="component" value="Unassembled WGS sequence"/>
</dbReference>
<evidence type="ECO:0000256" key="13">
    <source>
        <dbReference type="ARBA" id="ARBA00030232"/>
    </source>
</evidence>
<comment type="similarity">
    <text evidence="3">Belongs to the peroxisomal targeting signal receptor family.</text>
</comment>
<dbReference type="Gene3D" id="1.25.40.10">
    <property type="entry name" value="Tetratricopeptide repeat domain"/>
    <property type="match status" value="1"/>
</dbReference>
<keyword evidence="21" id="KW-1185">Reference proteome</keyword>
<dbReference type="AlphaFoldDB" id="B7PLX3"/>
<dbReference type="HOGENOM" id="CLU_013516_4_0_1"/>
<evidence type="ECO:0000256" key="1">
    <source>
        <dbReference type="ARBA" id="ARBA00004253"/>
    </source>
</evidence>
<evidence type="ECO:0000256" key="12">
    <source>
        <dbReference type="ARBA" id="ARBA00023140"/>
    </source>
</evidence>
<keyword evidence="6" id="KW-0963">Cytoplasm</keyword>
<feature type="repeat" description="TPR" evidence="17">
    <location>
        <begin position="364"/>
        <end position="397"/>
    </location>
</feature>
<proteinExistence type="evidence at protein level"/>
<dbReference type="PROSITE" id="PS50005">
    <property type="entry name" value="TPR"/>
    <property type="match status" value="3"/>
</dbReference>
<dbReference type="VEuPathDB" id="VectorBase:ISCW018636"/>
<keyword evidence="8" id="KW-0677">Repeat</keyword>
<keyword evidence="11" id="KW-0653">Protein transport</keyword>
<dbReference type="EMBL" id="DS744030">
    <property type="protein sequence ID" value="EEC07595.1"/>
    <property type="molecule type" value="Genomic_DNA"/>
</dbReference>
<dbReference type="Pfam" id="PF13432">
    <property type="entry name" value="TPR_16"/>
    <property type="match status" value="2"/>
</dbReference>
<evidence type="ECO:0000256" key="11">
    <source>
        <dbReference type="ARBA" id="ARBA00022927"/>
    </source>
</evidence>
<comment type="function">
    <text evidence="15">In addition to promoting peroxisomal translocation of proteins containing a PTS1 peroxisomal targeting signal, mediates peroxisomal import of proteins containing a C-terminal PTS2-type peroxisomal targeting signal via its interaction with PEX7. Interaction with PEX7 only takes place when PEX7 is associated with cargo proteins containing a PTS2 peroxisomal targeting signal. PEX7 along with PTS2-containing cargo proteins are then translocated through the PEX13-PEX14 docking complex together with PEX5.</text>
</comment>
<evidence type="ECO:0000256" key="18">
    <source>
        <dbReference type="SAM" id="Coils"/>
    </source>
</evidence>
<evidence type="ECO:0000256" key="5">
    <source>
        <dbReference type="ARBA" id="ARBA00022448"/>
    </source>
</evidence>
<dbReference type="GO" id="GO:0005052">
    <property type="term" value="F:peroxisome matrix targeting signal-1 binding"/>
    <property type="evidence" value="ECO:0000318"/>
    <property type="project" value="GO_Central"/>
</dbReference>
<evidence type="ECO:0000256" key="10">
    <source>
        <dbReference type="ARBA" id="ARBA00022843"/>
    </source>
</evidence>
<evidence type="ECO:0000256" key="16">
    <source>
        <dbReference type="ARBA" id="ARBA00046106"/>
    </source>
</evidence>
<keyword evidence="18" id="KW-0175">Coiled coil</keyword>
<keyword evidence="9 17" id="KW-0802">TPR repeat</keyword>
<keyword evidence="5" id="KW-0813">Transport</keyword>
<keyword evidence="7" id="KW-1017">Isopeptide bond</keyword>
<evidence type="ECO:0000256" key="9">
    <source>
        <dbReference type="ARBA" id="ARBA00022803"/>
    </source>
</evidence>
<protein>
    <recommendedName>
        <fullName evidence="4">Peroxisomal targeting signal 1 receptor</fullName>
    </recommendedName>
    <alternativeName>
        <fullName evidence="13">PTS1-BP</fullName>
    </alternativeName>
    <alternativeName>
        <fullName evidence="14">Peroxin-5</fullName>
    </alternativeName>
</protein>
<evidence type="ECO:0000256" key="6">
    <source>
        <dbReference type="ARBA" id="ARBA00022490"/>
    </source>
</evidence>
<keyword evidence="10" id="KW-0832">Ubl conjugation</keyword>
<dbReference type="STRING" id="6945.B7PLX3"/>
<comment type="function">
    <text evidence="16">Receptor that mediates peroxisomal import of proteins containing a C-terminal PTS1-type tripeptide peroxisomal targeting signal (SKL-type). Binds to cargo proteins containing a PTS1 peroxisomal targeting signal in the cytosol, and translocates them into the peroxisome matrix by passing through the PEX13-PEX14 docking complex along with cargo proteins. PEX5 receptor is then retrotranslocated into the cytosol, leading to release of bound cargo in the peroxisome matrix, and reset for a subsequent peroxisome import cycle.</text>
</comment>
<dbReference type="InterPro" id="IPR024111">
    <property type="entry name" value="PEX5/PEX5L"/>
</dbReference>
<evidence type="ECO:0000256" key="3">
    <source>
        <dbReference type="ARBA" id="ARBA00005348"/>
    </source>
</evidence>
<keyword evidence="22" id="KW-1267">Proteomics identification</keyword>